<dbReference type="PANTHER" id="PTHR47481">
    <property type="match status" value="1"/>
</dbReference>
<dbReference type="Proteomes" id="UP001281410">
    <property type="component" value="Unassembled WGS sequence"/>
</dbReference>
<protein>
    <recommendedName>
        <fullName evidence="3">UBN2_2 domain-containing protein</fullName>
    </recommendedName>
</protein>
<dbReference type="EMBL" id="JANJYJ010000002">
    <property type="protein sequence ID" value="KAK3225790.1"/>
    <property type="molecule type" value="Genomic_DNA"/>
</dbReference>
<gene>
    <name evidence="1" type="ORF">Dsin_005652</name>
</gene>
<proteinExistence type="predicted"/>
<keyword evidence="2" id="KW-1185">Reference proteome</keyword>
<comment type="caution">
    <text evidence="1">The sequence shown here is derived from an EMBL/GenBank/DDBJ whole genome shotgun (WGS) entry which is preliminary data.</text>
</comment>
<sequence length="152" mass="17229">MTVEVASQIMGYQSSQALWKVIKDIFSAHSSMLQQTREGSLKMLDYVNSMKSFDDNLTFAGNPVPVRQLVYQIMAGLDEEYTLIAVMIQSKSEITWFGFQAELLTYEKRMEQLFAIKGGVTINQATTNLVSSRTRNFNSRVYGHFPGQSHGR</sequence>
<accession>A0AAE0EGP8</accession>
<dbReference type="AlphaFoldDB" id="A0AAE0EGP8"/>
<reference evidence="1" key="1">
    <citation type="journal article" date="2023" name="Plant J.">
        <title>Genome sequences and population genomics provide insights into the demographic history, inbreeding, and mutation load of two 'living fossil' tree species of Dipteronia.</title>
        <authorList>
            <person name="Feng Y."/>
            <person name="Comes H.P."/>
            <person name="Chen J."/>
            <person name="Zhu S."/>
            <person name="Lu R."/>
            <person name="Zhang X."/>
            <person name="Li P."/>
            <person name="Qiu J."/>
            <person name="Olsen K.M."/>
            <person name="Qiu Y."/>
        </authorList>
    </citation>
    <scope>NUCLEOTIDE SEQUENCE</scope>
    <source>
        <strain evidence="1">NBL</strain>
    </source>
</reference>
<name>A0AAE0EGP8_9ROSI</name>
<evidence type="ECO:0000313" key="1">
    <source>
        <dbReference type="EMBL" id="KAK3225790.1"/>
    </source>
</evidence>
<organism evidence="1 2">
    <name type="scientific">Dipteronia sinensis</name>
    <dbReference type="NCBI Taxonomy" id="43782"/>
    <lineage>
        <taxon>Eukaryota</taxon>
        <taxon>Viridiplantae</taxon>
        <taxon>Streptophyta</taxon>
        <taxon>Embryophyta</taxon>
        <taxon>Tracheophyta</taxon>
        <taxon>Spermatophyta</taxon>
        <taxon>Magnoliopsida</taxon>
        <taxon>eudicotyledons</taxon>
        <taxon>Gunneridae</taxon>
        <taxon>Pentapetalae</taxon>
        <taxon>rosids</taxon>
        <taxon>malvids</taxon>
        <taxon>Sapindales</taxon>
        <taxon>Sapindaceae</taxon>
        <taxon>Hippocastanoideae</taxon>
        <taxon>Acereae</taxon>
        <taxon>Dipteronia</taxon>
    </lineage>
</organism>
<dbReference type="PANTHER" id="PTHR47481:SF34">
    <property type="entry name" value="CCHC-TYPE DOMAIN-CONTAINING PROTEIN"/>
    <property type="match status" value="1"/>
</dbReference>
<evidence type="ECO:0008006" key="3">
    <source>
        <dbReference type="Google" id="ProtNLM"/>
    </source>
</evidence>
<evidence type="ECO:0000313" key="2">
    <source>
        <dbReference type="Proteomes" id="UP001281410"/>
    </source>
</evidence>